<proteinExistence type="predicted"/>
<dbReference type="STRING" id="75913.A0A0K0FWA2"/>
<feature type="transmembrane region" description="Helical" evidence="1">
    <location>
        <begin position="14"/>
        <end position="33"/>
    </location>
</feature>
<dbReference type="PANTHER" id="PTHR46671:SF7">
    <property type="entry name" value="CORE-2_I-BRANCHING ENZYME"/>
    <property type="match status" value="1"/>
</dbReference>
<evidence type="ECO:0000256" key="1">
    <source>
        <dbReference type="SAM" id="Phobius"/>
    </source>
</evidence>
<keyword evidence="2" id="KW-1185">Reference proteome</keyword>
<reference evidence="3" key="2">
    <citation type="submission" date="2015-08" db="UniProtKB">
        <authorList>
            <consortium name="WormBaseParasite"/>
        </authorList>
    </citation>
    <scope>IDENTIFICATION</scope>
</reference>
<dbReference type="PANTHER" id="PTHR46671">
    <property type="entry name" value="PROTEIN CBG11221"/>
    <property type="match status" value="1"/>
</dbReference>
<evidence type="ECO:0000313" key="2">
    <source>
        <dbReference type="Proteomes" id="UP000035680"/>
    </source>
</evidence>
<dbReference type="Proteomes" id="UP000035680">
    <property type="component" value="Unassembled WGS sequence"/>
</dbReference>
<organism evidence="2 3">
    <name type="scientific">Strongyloides venezuelensis</name>
    <name type="common">Threadworm</name>
    <dbReference type="NCBI Taxonomy" id="75913"/>
    <lineage>
        <taxon>Eukaryota</taxon>
        <taxon>Metazoa</taxon>
        <taxon>Ecdysozoa</taxon>
        <taxon>Nematoda</taxon>
        <taxon>Chromadorea</taxon>
        <taxon>Rhabditida</taxon>
        <taxon>Tylenchina</taxon>
        <taxon>Panagrolaimomorpha</taxon>
        <taxon>Strongyloidoidea</taxon>
        <taxon>Strongyloididae</taxon>
        <taxon>Strongyloides</taxon>
    </lineage>
</organism>
<dbReference type="WBParaSite" id="SVE_1667300.1">
    <property type="protein sequence ID" value="SVE_1667300.1"/>
    <property type="gene ID" value="SVE_1667300"/>
</dbReference>
<evidence type="ECO:0000313" key="3">
    <source>
        <dbReference type="WBParaSite" id="SVE_1667300.1"/>
    </source>
</evidence>
<keyword evidence="1" id="KW-0812">Transmembrane</keyword>
<keyword evidence="1" id="KW-1133">Transmembrane helix</keyword>
<reference evidence="2" key="1">
    <citation type="submission" date="2014-07" db="EMBL/GenBank/DDBJ databases">
        <authorList>
            <person name="Martin A.A"/>
            <person name="De Silva N."/>
        </authorList>
    </citation>
    <scope>NUCLEOTIDE SEQUENCE</scope>
</reference>
<dbReference type="AlphaFoldDB" id="A0A0K0FWA2"/>
<keyword evidence="1" id="KW-0472">Membrane</keyword>
<accession>A0A0K0FWA2</accession>
<protein>
    <submittedName>
        <fullName evidence="3">Transmembrane protein</fullName>
    </submittedName>
</protein>
<name>A0A0K0FWA2_STRVS</name>
<sequence length="275" mass="32605">MEKHFLSTNKYQRILKILLLAFFFINIFIFIWYPDQVIGSQHPKISVKSEILQWNRKIVNNYRNHYSLNIFSLKDVKNNFVRQPIYKIHIDNITSDVIFFMNASKSYSTLNIHFDVNSLSLLDIFCTYCTLHQFVVNKSLHNVNFASMPIEGESMMKKKEYLSEMCFDITIFSNEKHCFLYFDSMAKMNIKQNKEIIITDSNALLKPFKIDLDCKKLMNGDKAYIDMVKKKRIVFKENNIKMDCESIYKRGFNKNKILSNIEKKYSLAFASNVYK</sequence>